<dbReference type="Proteomes" id="UP001172386">
    <property type="component" value="Unassembled WGS sequence"/>
</dbReference>
<sequence length="411" mass="47622">MAQKTKTRGPVCTSPYTDGKTEPIRALPASWYTSDNMYELERRAIFSKKWMLITHEVRFPNPGDWVKFEIAGYEYIISRDRKGQIHAFHNTCRHRAYSVVDAASGHNQILSCKYHGWSYSLDGKLTKAPWYDDVQSFDKSQNGLFKIHVRTDAIGFIWVNLDSSDDPEPWEREFEGIDKQDRYERYDLNDYVFDHEFEIDADTNWKLCSDNFNECYHCPTSHPTIPTLFDVETLTQDSKDGWVISKSAQNEEQKRDGLQICTTYYFPNVSTNVLPNYIMLQRFLPQSAHKTKMHYQIFRNKNAKQELFDLIDVLYKQVMNEDKGLACGVQKNMERGLFVNGQMHPRVESAVLHQQAKTREAVKEHVAKEKVAGRQLWPAAQALNSDLVSKEDEEFCASLACVPANQSVLAW</sequence>
<comment type="caution">
    <text evidence="1">The sequence shown here is derived from an EMBL/GenBank/DDBJ whole genome shotgun (WGS) entry which is preliminary data.</text>
</comment>
<reference evidence="1" key="1">
    <citation type="submission" date="2022-10" db="EMBL/GenBank/DDBJ databases">
        <title>Culturing micro-colonial fungi from biological soil crusts in the Mojave desert and describing Neophaeococcomyces mojavensis, and introducing the new genera and species Taxawa tesnikishii.</title>
        <authorList>
            <person name="Kurbessoian T."/>
            <person name="Stajich J.E."/>
        </authorList>
    </citation>
    <scope>NUCLEOTIDE SEQUENCE</scope>
    <source>
        <strain evidence="1">JES_112</strain>
    </source>
</reference>
<accession>A0ACC3A079</accession>
<keyword evidence="2" id="KW-1185">Reference proteome</keyword>
<protein>
    <submittedName>
        <fullName evidence="1">Uncharacterized protein</fullName>
    </submittedName>
</protein>
<gene>
    <name evidence="1" type="ORF">H2198_007399</name>
</gene>
<evidence type="ECO:0000313" key="2">
    <source>
        <dbReference type="Proteomes" id="UP001172386"/>
    </source>
</evidence>
<organism evidence="1 2">
    <name type="scientific">Neophaeococcomyces mojaviensis</name>
    <dbReference type="NCBI Taxonomy" id="3383035"/>
    <lineage>
        <taxon>Eukaryota</taxon>
        <taxon>Fungi</taxon>
        <taxon>Dikarya</taxon>
        <taxon>Ascomycota</taxon>
        <taxon>Pezizomycotina</taxon>
        <taxon>Eurotiomycetes</taxon>
        <taxon>Chaetothyriomycetidae</taxon>
        <taxon>Chaetothyriales</taxon>
        <taxon>Chaetothyriales incertae sedis</taxon>
        <taxon>Neophaeococcomyces</taxon>
    </lineage>
</organism>
<name>A0ACC3A079_9EURO</name>
<evidence type="ECO:0000313" key="1">
    <source>
        <dbReference type="EMBL" id="KAJ9653401.1"/>
    </source>
</evidence>
<proteinExistence type="predicted"/>
<dbReference type="EMBL" id="JAPDRQ010000155">
    <property type="protein sequence ID" value="KAJ9653401.1"/>
    <property type="molecule type" value="Genomic_DNA"/>
</dbReference>